<evidence type="ECO:0000256" key="5">
    <source>
        <dbReference type="ARBA" id="ARBA00022833"/>
    </source>
</evidence>
<dbReference type="GO" id="GO:0061630">
    <property type="term" value="F:ubiquitin protein ligase activity"/>
    <property type="evidence" value="ECO:0007669"/>
    <property type="project" value="TreeGrafter"/>
</dbReference>
<keyword evidence="4 6" id="KW-0863">Zinc-finger</keyword>
<dbReference type="InterPro" id="IPR014756">
    <property type="entry name" value="Ig_E-set"/>
</dbReference>
<keyword evidence="3" id="KW-0677">Repeat</keyword>
<comment type="caution">
    <text evidence="10">The sequence shown here is derived from an EMBL/GenBank/DDBJ whole genome shotgun (WGS) entry which is preliminary data.</text>
</comment>
<protein>
    <recommendedName>
        <fullName evidence="9">B box-type domain-containing protein</fullName>
    </recommendedName>
</protein>
<dbReference type="AlphaFoldDB" id="A0A8S3Z601"/>
<evidence type="ECO:0000256" key="4">
    <source>
        <dbReference type="ARBA" id="ARBA00022771"/>
    </source>
</evidence>
<dbReference type="SMART" id="SM00336">
    <property type="entry name" value="BBOX"/>
    <property type="match status" value="2"/>
</dbReference>
<feature type="region of interest" description="Disordered" evidence="8">
    <location>
        <begin position="106"/>
        <end position="160"/>
    </location>
</feature>
<gene>
    <name evidence="10" type="ORF">CUNI_LOCUS8210</name>
</gene>
<dbReference type="InterPro" id="IPR013083">
    <property type="entry name" value="Znf_RING/FYVE/PHD"/>
</dbReference>
<evidence type="ECO:0000313" key="10">
    <source>
        <dbReference type="EMBL" id="CAG5122652.1"/>
    </source>
</evidence>
<dbReference type="Gene3D" id="3.30.160.60">
    <property type="entry name" value="Classic Zinc Finger"/>
    <property type="match status" value="1"/>
</dbReference>
<name>A0A8S3Z601_9EUPU</name>
<dbReference type="PANTHER" id="PTHR25462">
    <property type="entry name" value="BONUS, ISOFORM C-RELATED"/>
    <property type="match status" value="1"/>
</dbReference>
<evidence type="ECO:0000256" key="1">
    <source>
        <dbReference type="ARBA" id="ARBA00008518"/>
    </source>
</evidence>
<keyword evidence="11" id="KW-1185">Reference proteome</keyword>
<comment type="similarity">
    <text evidence="1">Belongs to the TRIM/RBCC family.</text>
</comment>
<evidence type="ECO:0000256" key="2">
    <source>
        <dbReference type="ARBA" id="ARBA00022723"/>
    </source>
</evidence>
<accession>A0A8S3Z601</accession>
<dbReference type="OrthoDB" id="264520at2759"/>
<evidence type="ECO:0000313" key="11">
    <source>
        <dbReference type="Proteomes" id="UP000678393"/>
    </source>
</evidence>
<dbReference type="InterPro" id="IPR047153">
    <property type="entry name" value="TRIM45/56/19-like"/>
</dbReference>
<dbReference type="PANTHER" id="PTHR25462:SF291">
    <property type="entry name" value="E3 UBIQUITIN-PROTEIN LIGASE TRIM45"/>
    <property type="match status" value="1"/>
</dbReference>
<dbReference type="PROSITE" id="PS50119">
    <property type="entry name" value="ZF_BBOX"/>
    <property type="match status" value="1"/>
</dbReference>
<dbReference type="InterPro" id="IPR001298">
    <property type="entry name" value="Filamin/ABP280_rpt"/>
</dbReference>
<dbReference type="InterPro" id="IPR013783">
    <property type="entry name" value="Ig-like_fold"/>
</dbReference>
<feature type="domain" description="B box-type" evidence="9">
    <location>
        <begin position="325"/>
        <end position="366"/>
    </location>
</feature>
<dbReference type="Pfam" id="PF00643">
    <property type="entry name" value="zf-B_box"/>
    <property type="match status" value="1"/>
</dbReference>
<evidence type="ECO:0000256" key="3">
    <source>
        <dbReference type="ARBA" id="ARBA00022737"/>
    </source>
</evidence>
<dbReference type="GO" id="GO:0008270">
    <property type="term" value="F:zinc ion binding"/>
    <property type="evidence" value="ECO:0007669"/>
    <property type="project" value="UniProtKB-KW"/>
</dbReference>
<dbReference type="Pfam" id="PF00630">
    <property type="entry name" value="Filamin"/>
    <property type="match status" value="1"/>
</dbReference>
<keyword evidence="5" id="KW-0862">Zinc</keyword>
<dbReference type="InterPro" id="IPR017868">
    <property type="entry name" value="Filamin/ABP280_repeat-like"/>
</dbReference>
<dbReference type="SUPFAM" id="SSF57845">
    <property type="entry name" value="B-box zinc-binding domain"/>
    <property type="match status" value="1"/>
</dbReference>
<evidence type="ECO:0000259" key="9">
    <source>
        <dbReference type="PROSITE" id="PS50119"/>
    </source>
</evidence>
<dbReference type="SMART" id="SM00557">
    <property type="entry name" value="IG_FLMN"/>
    <property type="match status" value="1"/>
</dbReference>
<organism evidence="10 11">
    <name type="scientific">Candidula unifasciata</name>
    <dbReference type="NCBI Taxonomy" id="100452"/>
    <lineage>
        <taxon>Eukaryota</taxon>
        <taxon>Metazoa</taxon>
        <taxon>Spiralia</taxon>
        <taxon>Lophotrochozoa</taxon>
        <taxon>Mollusca</taxon>
        <taxon>Gastropoda</taxon>
        <taxon>Heterobranchia</taxon>
        <taxon>Euthyneura</taxon>
        <taxon>Panpulmonata</taxon>
        <taxon>Eupulmonata</taxon>
        <taxon>Stylommatophora</taxon>
        <taxon>Helicina</taxon>
        <taxon>Helicoidea</taxon>
        <taxon>Geomitridae</taxon>
        <taxon>Candidula</taxon>
    </lineage>
</organism>
<dbReference type="InterPro" id="IPR001841">
    <property type="entry name" value="Znf_RING"/>
</dbReference>
<keyword evidence="2" id="KW-0479">Metal-binding</keyword>
<dbReference type="SUPFAM" id="SSF57850">
    <property type="entry name" value="RING/U-box"/>
    <property type="match status" value="1"/>
</dbReference>
<evidence type="ECO:0000256" key="6">
    <source>
        <dbReference type="PROSITE-ProRule" id="PRU00024"/>
    </source>
</evidence>
<dbReference type="InterPro" id="IPR017907">
    <property type="entry name" value="Znf_RING_CS"/>
</dbReference>
<evidence type="ECO:0000256" key="8">
    <source>
        <dbReference type="SAM" id="MobiDB-lite"/>
    </source>
</evidence>
<feature type="repeat" description="Filamin" evidence="7">
    <location>
        <begin position="518"/>
        <end position="620"/>
    </location>
</feature>
<dbReference type="PROSITE" id="PS50194">
    <property type="entry name" value="FILAMIN_REPEAT"/>
    <property type="match status" value="1"/>
</dbReference>
<dbReference type="Proteomes" id="UP000678393">
    <property type="component" value="Unassembled WGS sequence"/>
</dbReference>
<dbReference type="SUPFAM" id="SSF81296">
    <property type="entry name" value="E set domains"/>
    <property type="match status" value="1"/>
</dbReference>
<dbReference type="Gene3D" id="2.60.40.10">
    <property type="entry name" value="Immunoglobulins"/>
    <property type="match status" value="1"/>
</dbReference>
<sequence length="700" mass="79262">MLAADNSTMTCFLCGSRFRHPRILPCLHTFCTDCILSLQTYPVIDQTDYSDTDSEVDWFPTRDIDCYPNVGVIQPPREFGSSEYLHGTPPRSRRIQRTIKPKITRSKSCNEKLETPEKSVQRRPISLNRSTSSRTDRKEGSSNKAVRPRQDIYNNKVTPTASPIPAGKRRIIMCPICWKEVQVSTTLQELPRNLIVERWLLEDVRRFSGTVLVCDLCNDISNSHAVHDNGGNSVTVRCLDCDENLCLLCEASHRRQKRTSAHTLVGVDHLQNANSSCTPTCRLSELPDSLLPTSETNMVPQKREQSKLVIDFMTNVYCDNKTGQDRTATCLEHPGEELKMFCVSCELNVCLECVILEHRSHDCQFVTRELFQNQMNDVDRLIQTIIPKVQAMDDQIKSLSQMKNWTLERSNAVRGDVNVFMDKFVEAVELHRKQLLAQVTSLCESKDKALAVAEAHLLQARAGVEQTQVLVYVCLFSQRYSQVLVYVCLFSQWLFCRFCPAMKGEVINNFQMFGRVIANQPSAVDSRLHGDGLNTARLERKCAMVLSVFDCSGLPYTDNDVTIDARIYYQGKEINVPINMAHLTGGAHQISFTPLYQGTHFLHVGVNGCSVQDSPFKFQVKAKWRRHVGTWVTSDQHSGHTDTDHVFGSAQPLVLLYTHTGDHFQCQPDSHYWTCCGKMTYNSECVAGGTRRSPVHQATF</sequence>
<evidence type="ECO:0000256" key="7">
    <source>
        <dbReference type="PROSITE-ProRule" id="PRU00087"/>
    </source>
</evidence>
<dbReference type="InterPro" id="IPR000315">
    <property type="entry name" value="Znf_B-box"/>
</dbReference>
<feature type="compositionally biased region" description="Basic and acidic residues" evidence="8">
    <location>
        <begin position="108"/>
        <end position="120"/>
    </location>
</feature>
<proteinExistence type="inferred from homology"/>
<reference evidence="10" key="1">
    <citation type="submission" date="2021-04" db="EMBL/GenBank/DDBJ databases">
        <authorList>
            <consortium name="Molecular Ecology Group"/>
        </authorList>
    </citation>
    <scope>NUCLEOTIDE SEQUENCE</scope>
</reference>
<dbReference type="Pfam" id="PF00097">
    <property type="entry name" value="zf-C3HC4"/>
    <property type="match status" value="1"/>
</dbReference>
<dbReference type="SMART" id="SM00184">
    <property type="entry name" value="RING"/>
    <property type="match status" value="1"/>
</dbReference>
<dbReference type="Gene3D" id="3.30.40.10">
    <property type="entry name" value="Zinc/RING finger domain, C3HC4 (zinc finger)"/>
    <property type="match status" value="1"/>
</dbReference>
<dbReference type="PROSITE" id="PS00518">
    <property type="entry name" value="ZF_RING_1"/>
    <property type="match status" value="1"/>
</dbReference>
<dbReference type="InterPro" id="IPR018957">
    <property type="entry name" value="Znf_C3HC4_RING-type"/>
</dbReference>
<dbReference type="EMBL" id="CAJHNH020001335">
    <property type="protein sequence ID" value="CAG5122652.1"/>
    <property type="molecule type" value="Genomic_DNA"/>
</dbReference>